<name>A0A8H5CXR6_9AGAR</name>
<evidence type="ECO:0000313" key="3">
    <source>
        <dbReference type="Proteomes" id="UP000559027"/>
    </source>
</evidence>
<dbReference type="AlphaFoldDB" id="A0A8H5CXR6"/>
<organism evidence="2 3">
    <name type="scientific">Leucocoprinus leucothites</name>
    <dbReference type="NCBI Taxonomy" id="201217"/>
    <lineage>
        <taxon>Eukaryota</taxon>
        <taxon>Fungi</taxon>
        <taxon>Dikarya</taxon>
        <taxon>Basidiomycota</taxon>
        <taxon>Agaricomycotina</taxon>
        <taxon>Agaricomycetes</taxon>
        <taxon>Agaricomycetidae</taxon>
        <taxon>Agaricales</taxon>
        <taxon>Agaricineae</taxon>
        <taxon>Agaricaceae</taxon>
        <taxon>Leucocoprinus</taxon>
    </lineage>
</organism>
<dbReference type="Proteomes" id="UP000559027">
    <property type="component" value="Unassembled WGS sequence"/>
</dbReference>
<feature type="region of interest" description="Disordered" evidence="1">
    <location>
        <begin position="136"/>
        <end position="188"/>
    </location>
</feature>
<keyword evidence="3" id="KW-1185">Reference proteome</keyword>
<comment type="caution">
    <text evidence="2">The sequence shown here is derived from an EMBL/GenBank/DDBJ whole genome shotgun (WGS) entry which is preliminary data.</text>
</comment>
<feature type="compositionally biased region" description="Polar residues" evidence="1">
    <location>
        <begin position="173"/>
        <end position="183"/>
    </location>
</feature>
<protein>
    <submittedName>
        <fullName evidence="2">Uncharacterized protein</fullName>
    </submittedName>
</protein>
<proteinExistence type="predicted"/>
<feature type="compositionally biased region" description="Polar residues" evidence="1">
    <location>
        <begin position="143"/>
        <end position="164"/>
    </location>
</feature>
<reference evidence="2 3" key="1">
    <citation type="journal article" date="2020" name="ISME J.">
        <title>Uncovering the hidden diversity of litter-decomposition mechanisms in mushroom-forming fungi.</title>
        <authorList>
            <person name="Floudas D."/>
            <person name="Bentzer J."/>
            <person name="Ahren D."/>
            <person name="Johansson T."/>
            <person name="Persson P."/>
            <person name="Tunlid A."/>
        </authorList>
    </citation>
    <scope>NUCLEOTIDE SEQUENCE [LARGE SCALE GENOMIC DNA]</scope>
    <source>
        <strain evidence="2 3">CBS 146.42</strain>
    </source>
</reference>
<sequence length="202" mass="21808">MTIVNGCPFAVPDPIDQWLSTAINRRFQAIWHHFRVHLTTSSHHPHRSPSHPCHPARRPATSPPSRHIPAVPPHPRRPATSPPSCPPLRRSCDRLKRLPGNGHPLPFVTQPPIAVQHDTTLPRPVAHHHLPILDDGHCPGIPNTATRTCSSMSNPQPSNATTSHLPPPPSANAAMSTPTTTAQAPAYDTATILSTETTTAAP</sequence>
<gene>
    <name evidence="2" type="ORF">D9756_009309</name>
</gene>
<dbReference type="EMBL" id="JAACJO010000015">
    <property type="protein sequence ID" value="KAF5349907.1"/>
    <property type="molecule type" value="Genomic_DNA"/>
</dbReference>
<evidence type="ECO:0000256" key="1">
    <source>
        <dbReference type="SAM" id="MobiDB-lite"/>
    </source>
</evidence>
<feature type="region of interest" description="Disordered" evidence="1">
    <location>
        <begin position="41"/>
        <end position="108"/>
    </location>
</feature>
<accession>A0A8H5CXR6</accession>
<feature type="compositionally biased region" description="Basic residues" evidence="1">
    <location>
        <begin position="43"/>
        <end position="57"/>
    </location>
</feature>
<evidence type="ECO:0000313" key="2">
    <source>
        <dbReference type="EMBL" id="KAF5349907.1"/>
    </source>
</evidence>